<dbReference type="AlphaFoldDB" id="A0A016V9P1"/>
<proteinExistence type="predicted"/>
<dbReference type="OrthoDB" id="5870147at2759"/>
<evidence type="ECO:0000313" key="2">
    <source>
        <dbReference type="EMBL" id="EYC23443.1"/>
    </source>
</evidence>
<evidence type="ECO:0000313" key="3">
    <source>
        <dbReference type="Proteomes" id="UP000024635"/>
    </source>
</evidence>
<reference evidence="3" key="1">
    <citation type="journal article" date="2015" name="Nat. Genet.">
        <title>The genome and transcriptome of the zoonotic hookworm Ancylostoma ceylanicum identify infection-specific gene families.</title>
        <authorList>
            <person name="Schwarz E.M."/>
            <person name="Hu Y."/>
            <person name="Antoshechkin I."/>
            <person name="Miller M.M."/>
            <person name="Sternberg P.W."/>
            <person name="Aroian R.V."/>
        </authorList>
    </citation>
    <scope>NUCLEOTIDE SEQUENCE</scope>
    <source>
        <strain evidence="3">HY135</strain>
    </source>
</reference>
<protein>
    <submittedName>
        <fullName evidence="2">Uncharacterized protein</fullName>
    </submittedName>
</protein>
<name>A0A016V9P1_9BILA</name>
<dbReference type="EMBL" id="JARK01001351">
    <property type="protein sequence ID" value="EYC23443.1"/>
    <property type="molecule type" value="Genomic_DNA"/>
</dbReference>
<keyword evidence="3" id="KW-1185">Reference proteome</keyword>
<feature type="region of interest" description="Disordered" evidence="1">
    <location>
        <begin position="145"/>
        <end position="167"/>
    </location>
</feature>
<organism evidence="2 3">
    <name type="scientific">Ancylostoma ceylanicum</name>
    <dbReference type="NCBI Taxonomy" id="53326"/>
    <lineage>
        <taxon>Eukaryota</taxon>
        <taxon>Metazoa</taxon>
        <taxon>Ecdysozoa</taxon>
        <taxon>Nematoda</taxon>
        <taxon>Chromadorea</taxon>
        <taxon>Rhabditida</taxon>
        <taxon>Rhabditina</taxon>
        <taxon>Rhabditomorpha</taxon>
        <taxon>Strongyloidea</taxon>
        <taxon>Ancylostomatidae</taxon>
        <taxon>Ancylostomatinae</taxon>
        <taxon>Ancylostoma</taxon>
    </lineage>
</organism>
<evidence type="ECO:0000256" key="1">
    <source>
        <dbReference type="SAM" id="MobiDB-lite"/>
    </source>
</evidence>
<feature type="compositionally biased region" description="Basic and acidic residues" evidence="1">
    <location>
        <begin position="145"/>
        <end position="155"/>
    </location>
</feature>
<sequence length="455" mass="53057">MRLAKSSVHAQYSPWSRNVDCTRNGFHSTSHLVPPSNRGISPSRRRLFDNRQRCRPSISPTTTPPTIIEHRLEPQSPPRRLPGTFEYGYTYGSSRYRHDQTTFLGTPRLHTRYQPDQINCRLLNRSLHEPRRRQFSPFMPFQRYPEKSSREEKYTNRGPNNSENYRTREFPVNHDWDDSPSLQDPPTPCVYSAGALVIWKEDSYYGFLCDKNTLYGNLHFFADSETVTEEDENKPLGELPPDRLKKGHRVRFMEEKFDYIKIALHLKFQHVMSKVEIEAEIVESDFSDPGTHHLIYVRKILSIGSDACLEAIRPQILVPLTKGRSSPYFRALCETGDLVYIHPSTLLARSLMEFMKQRLTTCHPPYVEWIVIADVKWVMCENRKWSTRDPVSIDLPKKWARHHCTHEKLLCAFLVCNLSHLQVVLVKRVSVCVITHFFPEKTKAQSQIQGQHRPA</sequence>
<accession>A0A016V9P1</accession>
<gene>
    <name evidence="2" type="primary">Acey_s0015.g2651</name>
    <name evidence="2" type="ORF">Y032_0015g2651</name>
</gene>
<dbReference type="Proteomes" id="UP000024635">
    <property type="component" value="Unassembled WGS sequence"/>
</dbReference>
<comment type="caution">
    <text evidence="2">The sequence shown here is derived from an EMBL/GenBank/DDBJ whole genome shotgun (WGS) entry which is preliminary data.</text>
</comment>